<comment type="caution">
    <text evidence="1">The sequence shown here is derived from an EMBL/GenBank/DDBJ whole genome shotgun (WGS) entry which is preliminary data.</text>
</comment>
<evidence type="ECO:0000313" key="1">
    <source>
        <dbReference type="EMBL" id="KAI7756564.1"/>
    </source>
</evidence>
<evidence type="ECO:0000313" key="2">
    <source>
        <dbReference type="Proteomes" id="UP001206925"/>
    </source>
</evidence>
<dbReference type="AlphaFoldDB" id="A0AAD5GXF7"/>
<keyword evidence="2" id="KW-1185">Reference proteome</keyword>
<proteinExistence type="predicted"/>
<name>A0AAD5GXF7_AMBAR</name>
<dbReference type="EMBL" id="JAMZMK010000341">
    <property type="protein sequence ID" value="KAI7756564.1"/>
    <property type="molecule type" value="Genomic_DNA"/>
</dbReference>
<organism evidence="1 2">
    <name type="scientific">Ambrosia artemisiifolia</name>
    <name type="common">Common ragweed</name>
    <dbReference type="NCBI Taxonomy" id="4212"/>
    <lineage>
        <taxon>Eukaryota</taxon>
        <taxon>Viridiplantae</taxon>
        <taxon>Streptophyta</taxon>
        <taxon>Embryophyta</taxon>
        <taxon>Tracheophyta</taxon>
        <taxon>Spermatophyta</taxon>
        <taxon>Magnoliopsida</taxon>
        <taxon>eudicotyledons</taxon>
        <taxon>Gunneridae</taxon>
        <taxon>Pentapetalae</taxon>
        <taxon>asterids</taxon>
        <taxon>campanulids</taxon>
        <taxon>Asterales</taxon>
        <taxon>Asteraceae</taxon>
        <taxon>Asteroideae</taxon>
        <taxon>Heliantheae alliance</taxon>
        <taxon>Heliantheae</taxon>
        <taxon>Ambrosia</taxon>
    </lineage>
</organism>
<gene>
    <name evidence="1" type="ORF">M8C21_009874</name>
</gene>
<accession>A0AAD5GXF7</accession>
<dbReference type="Proteomes" id="UP001206925">
    <property type="component" value="Unassembled WGS sequence"/>
</dbReference>
<sequence>MEPEKTQGCFFPILNVAGIKCSHKKLQQQCIKYPSPIERRLMSLSWKTGSSCMN</sequence>
<reference evidence="1" key="1">
    <citation type="submission" date="2022-06" db="EMBL/GenBank/DDBJ databases">
        <title>Uncovering the hologenomic basis of an extraordinary plant invasion.</title>
        <authorList>
            <person name="Bieker V.C."/>
            <person name="Martin M.D."/>
            <person name="Gilbert T."/>
            <person name="Hodgins K."/>
            <person name="Battlay P."/>
            <person name="Petersen B."/>
            <person name="Wilson J."/>
        </authorList>
    </citation>
    <scope>NUCLEOTIDE SEQUENCE</scope>
    <source>
        <strain evidence="1">AA19_3_7</strain>
        <tissue evidence="1">Leaf</tissue>
    </source>
</reference>
<protein>
    <submittedName>
        <fullName evidence="1">Uncharacterized protein</fullName>
    </submittedName>
</protein>